<reference evidence="4" key="1">
    <citation type="journal article" date="2019" name="Int. J. Syst. Evol. Microbiol.">
        <title>The Global Catalogue of Microorganisms (GCM) 10K type strain sequencing project: providing services to taxonomists for standard genome sequencing and annotation.</title>
        <authorList>
            <consortium name="The Broad Institute Genomics Platform"/>
            <consortium name="The Broad Institute Genome Sequencing Center for Infectious Disease"/>
            <person name="Wu L."/>
            <person name="Ma J."/>
        </authorList>
    </citation>
    <scope>NUCLEOTIDE SEQUENCE [LARGE SCALE GENOMIC DNA]</scope>
    <source>
        <strain evidence="4">CGMCC 1.12923</strain>
    </source>
</reference>
<dbReference type="PROSITE" id="PS51257">
    <property type="entry name" value="PROKAR_LIPOPROTEIN"/>
    <property type="match status" value="1"/>
</dbReference>
<protein>
    <recommendedName>
        <fullName evidence="2">PepSY domain-containing protein</fullName>
    </recommendedName>
</protein>
<dbReference type="InterPro" id="IPR025711">
    <property type="entry name" value="PepSY"/>
</dbReference>
<sequence>MKKIITLAIAPAALLLSGCGVQSETVCTSAPNSEWMDQDVFQSQLVALGYEIKEFKVTEGQCYEIYGYDKEGEKVEIYFNPVNAEIVKEERG</sequence>
<name>A0ABQ1RF79_9ALTE</name>
<feature type="chain" id="PRO_5045708477" description="PepSY domain-containing protein" evidence="1">
    <location>
        <begin position="24"/>
        <end position="92"/>
    </location>
</feature>
<evidence type="ECO:0000256" key="1">
    <source>
        <dbReference type="SAM" id="SignalP"/>
    </source>
</evidence>
<feature type="domain" description="PepSY" evidence="2">
    <location>
        <begin position="7"/>
        <end position="90"/>
    </location>
</feature>
<dbReference type="Proteomes" id="UP000614272">
    <property type="component" value="Unassembled WGS sequence"/>
</dbReference>
<evidence type="ECO:0000259" key="2">
    <source>
        <dbReference type="Pfam" id="PF13670"/>
    </source>
</evidence>
<proteinExistence type="predicted"/>
<evidence type="ECO:0000313" key="3">
    <source>
        <dbReference type="EMBL" id="GGD65075.1"/>
    </source>
</evidence>
<feature type="signal peptide" evidence="1">
    <location>
        <begin position="1"/>
        <end position="23"/>
    </location>
</feature>
<comment type="caution">
    <text evidence="3">The sequence shown here is derived from an EMBL/GenBank/DDBJ whole genome shotgun (WGS) entry which is preliminary data.</text>
</comment>
<evidence type="ECO:0000313" key="4">
    <source>
        <dbReference type="Proteomes" id="UP000614272"/>
    </source>
</evidence>
<keyword evidence="4" id="KW-1185">Reference proteome</keyword>
<dbReference type="EMBL" id="BMGJ01000007">
    <property type="protein sequence ID" value="GGD65075.1"/>
    <property type="molecule type" value="Genomic_DNA"/>
</dbReference>
<dbReference type="RefSeq" id="WP_099034372.1">
    <property type="nucleotide sequence ID" value="NZ_BMGJ01000007.1"/>
</dbReference>
<organism evidence="3 4">
    <name type="scientific">Lacimicrobium alkaliphilum</name>
    <dbReference type="NCBI Taxonomy" id="1526571"/>
    <lineage>
        <taxon>Bacteria</taxon>
        <taxon>Pseudomonadati</taxon>
        <taxon>Pseudomonadota</taxon>
        <taxon>Gammaproteobacteria</taxon>
        <taxon>Alteromonadales</taxon>
        <taxon>Alteromonadaceae</taxon>
        <taxon>Lacimicrobium</taxon>
    </lineage>
</organism>
<dbReference type="Pfam" id="PF13670">
    <property type="entry name" value="PepSY_2"/>
    <property type="match status" value="1"/>
</dbReference>
<keyword evidence="1" id="KW-0732">Signal</keyword>
<gene>
    <name evidence="3" type="ORF">GCM10011357_20550</name>
</gene>
<accession>A0ABQ1RF79</accession>